<keyword evidence="3" id="KW-1185">Reference proteome</keyword>
<organism evidence="2 3">
    <name type="scientific">Pseudocohnilembus persalinus</name>
    <name type="common">Ciliate</name>
    <dbReference type="NCBI Taxonomy" id="266149"/>
    <lineage>
        <taxon>Eukaryota</taxon>
        <taxon>Sar</taxon>
        <taxon>Alveolata</taxon>
        <taxon>Ciliophora</taxon>
        <taxon>Intramacronucleata</taxon>
        <taxon>Oligohymenophorea</taxon>
        <taxon>Scuticociliatia</taxon>
        <taxon>Philasterida</taxon>
        <taxon>Pseudocohnilembidae</taxon>
        <taxon>Pseudocohnilembus</taxon>
    </lineage>
</organism>
<keyword evidence="1" id="KW-0175">Coiled coil</keyword>
<reference evidence="2 3" key="1">
    <citation type="journal article" date="2015" name="Sci. Rep.">
        <title>Genome of the facultative scuticociliatosis pathogen Pseudocohnilembus persalinus provides insight into its virulence through horizontal gene transfer.</title>
        <authorList>
            <person name="Xiong J."/>
            <person name="Wang G."/>
            <person name="Cheng J."/>
            <person name="Tian M."/>
            <person name="Pan X."/>
            <person name="Warren A."/>
            <person name="Jiang C."/>
            <person name="Yuan D."/>
            <person name="Miao W."/>
        </authorList>
    </citation>
    <scope>NUCLEOTIDE SEQUENCE [LARGE SCALE GENOMIC DNA]</scope>
    <source>
        <strain evidence="2">36N120E</strain>
    </source>
</reference>
<dbReference type="Proteomes" id="UP000054937">
    <property type="component" value="Unassembled WGS sequence"/>
</dbReference>
<proteinExistence type="predicted"/>
<protein>
    <submittedName>
        <fullName evidence="2">Uncharacterized protein</fullName>
    </submittedName>
</protein>
<evidence type="ECO:0000256" key="1">
    <source>
        <dbReference type="SAM" id="Coils"/>
    </source>
</evidence>
<dbReference type="EMBL" id="LDAU01000082">
    <property type="protein sequence ID" value="KRX07506.1"/>
    <property type="molecule type" value="Genomic_DNA"/>
</dbReference>
<gene>
    <name evidence="2" type="ORF">PPERSA_11055</name>
</gene>
<sequence length="114" mass="13866">MFKEYQSLNFQVTEILQWFYKEINQFINLHKKLSSQRQRQNQEQIDKIQHDLEQYKQKLTELEKQLQVYKQSVLKLQKNDNQNDGKDFSLCFSQLSKQLDKGINHYKKVVLNVN</sequence>
<evidence type="ECO:0000313" key="2">
    <source>
        <dbReference type="EMBL" id="KRX07506.1"/>
    </source>
</evidence>
<feature type="coiled-coil region" evidence="1">
    <location>
        <begin position="38"/>
        <end position="79"/>
    </location>
</feature>
<accession>A0A0V0QZ12</accession>
<dbReference type="InParanoid" id="A0A0V0QZ12"/>
<dbReference type="AlphaFoldDB" id="A0A0V0QZ12"/>
<evidence type="ECO:0000313" key="3">
    <source>
        <dbReference type="Proteomes" id="UP000054937"/>
    </source>
</evidence>
<comment type="caution">
    <text evidence="2">The sequence shown here is derived from an EMBL/GenBank/DDBJ whole genome shotgun (WGS) entry which is preliminary data.</text>
</comment>
<name>A0A0V0QZ12_PSEPJ</name>